<gene>
    <name evidence="2" type="ORF">CWE09_04380</name>
</gene>
<keyword evidence="3" id="KW-1185">Reference proteome</keyword>
<proteinExistence type="predicted"/>
<evidence type="ECO:0000313" key="3">
    <source>
        <dbReference type="Proteomes" id="UP000288293"/>
    </source>
</evidence>
<accession>A0A432W7B1</accession>
<feature type="domain" description="Glycosyl transferase family 25" evidence="1">
    <location>
        <begin position="4"/>
        <end position="177"/>
    </location>
</feature>
<dbReference type="Proteomes" id="UP000288293">
    <property type="component" value="Unassembled WGS sequence"/>
</dbReference>
<dbReference type="InterPro" id="IPR002654">
    <property type="entry name" value="Glyco_trans_25"/>
</dbReference>
<protein>
    <recommendedName>
        <fullName evidence="1">Glycosyl transferase family 25 domain-containing protein</fullName>
    </recommendedName>
</protein>
<organism evidence="2 3">
    <name type="scientific">Aliidiomarina minuta</name>
    <dbReference type="NCBI Taxonomy" id="880057"/>
    <lineage>
        <taxon>Bacteria</taxon>
        <taxon>Pseudomonadati</taxon>
        <taxon>Pseudomonadota</taxon>
        <taxon>Gammaproteobacteria</taxon>
        <taxon>Alteromonadales</taxon>
        <taxon>Idiomarinaceae</taxon>
        <taxon>Aliidiomarina</taxon>
    </lineage>
</organism>
<name>A0A432W7B1_9GAMM</name>
<dbReference type="AlphaFoldDB" id="A0A432W7B1"/>
<sequence>MRYQIYVLNKKADTSRLEHFRIQAQRLRQSYVRIEAYETEAVMETELAQRYDSNLNEVKYYRSLTPSEITTYVNHRQVWQRVIDDEVDFAIVLEDDVLLANSFTYVPRTVTQLESEWDIIKLAEPYQRVKSVGLERIGAATFVRYPNIPLGLCAYVISASAAQTMLDWSDSFFRPLDVDMQWCWQPGIKVRGLRPYPVQMSHRLGRLPMPVALMKKHQVRRFVGFKEKIKYRWQKRLQGN</sequence>
<dbReference type="OrthoDB" id="9816113at2"/>
<dbReference type="EMBL" id="PIPL01000001">
    <property type="protein sequence ID" value="RUO25970.1"/>
    <property type="molecule type" value="Genomic_DNA"/>
</dbReference>
<evidence type="ECO:0000313" key="2">
    <source>
        <dbReference type="EMBL" id="RUO25970.1"/>
    </source>
</evidence>
<comment type="caution">
    <text evidence="2">The sequence shown here is derived from an EMBL/GenBank/DDBJ whole genome shotgun (WGS) entry which is preliminary data.</text>
</comment>
<reference evidence="2 3" key="1">
    <citation type="journal article" date="2011" name="Front. Microbiol.">
        <title>Genomic signatures of strain selection and enhancement in Bacillus atrophaeus var. globigii, a historical biowarfare simulant.</title>
        <authorList>
            <person name="Gibbons H.S."/>
            <person name="Broomall S.M."/>
            <person name="McNew L.A."/>
            <person name="Daligault H."/>
            <person name="Chapman C."/>
            <person name="Bruce D."/>
            <person name="Karavis M."/>
            <person name="Krepps M."/>
            <person name="McGregor P.A."/>
            <person name="Hong C."/>
            <person name="Park K.H."/>
            <person name="Akmal A."/>
            <person name="Feldman A."/>
            <person name="Lin J.S."/>
            <person name="Chang W.E."/>
            <person name="Higgs B.W."/>
            <person name="Demirev P."/>
            <person name="Lindquist J."/>
            <person name="Liem A."/>
            <person name="Fochler E."/>
            <person name="Read T.D."/>
            <person name="Tapia R."/>
            <person name="Johnson S."/>
            <person name="Bishop-Lilly K.A."/>
            <person name="Detter C."/>
            <person name="Han C."/>
            <person name="Sozhamannan S."/>
            <person name="Rosenzweig C.N."/>
            <person name="Skowronski E.W."/>
        </authorList>
    </citation>
    <scope>NUCLEOTIDE SEQUENCE [LARGE SCALE GENOMIC DNA]</scope>
    <source>
        <strain evidence="2 3">MLST1</strain>
    </source>
</reference>
<dbReference type="CDD" id="cd06532">
    <property type="entry name" value="Glyco_transf_25"/>
    <property type="match status" value="1"/>
</dbReference>
<dbReference type="Pfam" id="PF01755">
    <property type="entry name" value="Glyco_transf_25"/>
    <property type="match status" value="1"/>
</dbReference>
<evidence type="ECO:0000259" key="1">
    <source>
        <dbReference type="Pfam" id="PF01755"/>
    </source>
</evidence>
<dbReference type="RefSeq" id="WP_126802788.1">
    <property type="nucleotide sequence ID" value="NZ_PIPL01000001.1"/>
</dbReference>